<dbReference type="Gene3D" id="2.60.40.10">
    <property type="entry name" value="Immunoglobulins"/>
    <property type="match status" value="1"/>
</dbReference>
<proteinExistence type="predicted"/>
<dbReference type="SUPFAM" id="SSF117074">
    <property type="entry name" value="Hypothetical protein PA1324"/>
    <property type="match status" value="1"/>
</dbReference>
<gene>
    <name evidence="1" type="ORF">ACFL6M_02830</name>
</gene>
<dbReference type="Proteomes" id="UP001593833">
    <property type="component" value="Unassembled WGS sequence"/>
</dbReference>
<name>A0ABV6YJJ1_UNCEI</name>
<comment type="caution">
    <text evidence="1">The sequence shown here is derived from an EMBL/GenBank/DDBJ whole genome shotgun (WGS) entry which is preliminary data.</text>
</comment>
<evidence type="ECO:0000313" key="2">
    <source>
        <dbReference type="Proteomes" id="UP001593833"/>
    </source>
</evidence>
<sequence length="714" mass="79184">MRSSFAICLLSGVAIALTWLPTAGALPKGETQIWAEQVYYRFGPFGETRTLEGGLIHVDGQLLPVNAGAWSFWMESASEGEELRVTGRRIPTSLGRVSFRGGDFAFHEIPDDPLRREFQKPAWLRGGSLSLVREHNSLEFHAGRLTERHGFLVGGREPTASRAYGFGLTHSATHGKLELQWDRQESGGPQEPNRQILRATVGHRPHRGWSWLGAARLSRLDDGSATGNSLVAGSEYTAERASVGGHLRRVSPRFRGIGTSSDPHVNEWGGRLRVHIRPGPGVLTGGTLDWARDISPSQGRLPEERFVARGSMAATLIGPLYLGGNLSYRDRTTVDPESLLVDQSTLSGRGEIGWRGSSLQTCIAYVRGIHRDPTIEVGDWHEDRFEGRYVQTIRGATRVGLSGQLAERRLPNGTWTSREKKIEIRLAREGRDQQRLWFIVGREWQEANTLRFERDQWILGAAWTQPLPGGFSFSVEARGFLAAGEREPESARLNLVLRRDFRFGGWEPAVTQSLPEFATIEGRIFEDTNRNGRCDEGEAGIPELRMILGTGAEMRTDHDGTFCFDHVSTGIQLVHLDLSHLPTLYLPPSKGQFRISLRPGQRSRLEVPIRRAASVSGRVVTHDVDGIPEGVPGILVRVRGTFRDVFTDGDGWFRIGGLDAVPVVVEIVEWTLADDLSLAGERAQTVQLQAGKATVAEGFLLKRRIRAVLQHFGR</sequence>
<evidence type="ECO:0000313" key="1">
    <source>
        <dbReference type="EMBL" id="MFC1572513.1"/>
    </source>
</evidence>
<keyword evidence="2" id="KW-1185">Reference proteome</keyword>
<accession>A0ABV6YJJ1</accession>
<protein>
    <recommendedName>
        <fullName evidence="3">Carboxypeptidase regulatory-like domain-containing protein</fullName>
    </recommendedName>
</protein>
<evidence type="ECO:0008006" key="3">
    <source>
        <dbReference type="Google" id="ProtNLM"/>
    </source>
</evidence>
<dbReference type="InterPro" id="IPR013783">
    <property type="entry name" value="Ig-like_fold"/>
</dbReference>
<reference evidence="1 2" key="1">
    <citation type="submission" date="2024-09" db="EMBL/GenBank/DDBJ databases">
        <authorList>
            <person name="D'Angelo T."/>
        </authorList>
    </citation>
    <scope>NUCLEOTIDE SEQUENCE [LARGE SCALE GENOMIC DNA]</scope>
    <source>
        <strain evidence="1">SAG AM-320-E07</strain>
    </source>
</reference>
<dbReference type="EMBL" id="JBHPKH010000019">
    <property type="protein sequence ID" value="MFC1572513.1"/>
    <property type="molecule type" value="Genomic_DNA"/>
</dbReference>
<organism evidence="1 2">
    <name type="scientific">Eiseniibacteriota bacterium</name>
    <dbReference type="NCBI Taxonomy" id="2212470"/>
    <lineage>
        <taxon>Bacteria</taxon>
        <taxon>Candidatus Eiseniibacteriota</taxon>
    </lineage>
</organism>